<name>A0A937XFQ3_UNCW3</name>
<dbReference type="PROSITE" id="PS00018">
    <property type="entry name" value="EF_HAND_1"/>
    <property type="match status" value="1"/>
</dbReference>
<dbReference type="InterPro" id="IPR036249">
    <property type="entry name" value="Thioredoxin-like_sf"/>
</dbReference>
<gene>
    <name evidence="3" type="ORF">FJY68_02840</name>
</gene>
<feature type="domain" description="Thioredoxin" evidence="2">
    <location>
        <begin position="25"/>
        <end position="173"/>
    </location>
</feature>
<dbReference type="InterPro" id="IPR018247">
    <property type="entry name" value="EF_Hand_1_Ca_BS"/>
</dbReference>
<evidence type="ECO:0000256" key="1">
    <source>
        <dbReference type="SAM" id="SignalP"/>
    </source>
</evidence>
<dbReference type="GO" id="GO:0006508">
    <property type="term" value="P:proteolysis"/>
    <property type="evidence" value="ECO:0007669"/>
    <property type="project" value="InterPro"/>
</dbReference>
<reference evidence="3" key="1">
    <citation type="submission" date="2019-03" db="EMBL/GenBank/DDBJ databases">
        <title>Lake Tanganyika Metagenome-Assembled Genomes (MAGs).</title>
        <authorList>
            <person name="Tran P."/>
        </authorList>
    </citation>
    <scope>NUCLEOTIDE SEQUENCE</scope>
    <source>
        <strain evidence="3">K_DeepCast_150m_m2_040</strain>
    </source>
</reference>
<dbReference type="EMBL" id="VGIR01000010">
    <property type="protein sequence ID" value="MBM3330773.1"/>
    <property type="molecule type" value="Genomic_DNA"/>
</dbReference>
<dbReference type="GO" id="GO:0016209">
    <property type="term" value="F:antioxidant activity"/>
    <property type="evidence" value="ECO:0007669"/>
    <property type="project" value="InterPro"/>
</dbReference>
<dbReference type="PANTHER" id="PTHR42852:SF13">
    <property type="entry name" value="PROTEIN DIPZ"/>
    <property type="match status" value="1"/>
</dbReference>
<dbReference type="Gene3D" id="3.40.30.10">
    <property type="entry name" value="Glutaredoxin"/>
    <property type="match status" value="2"/>
</dbReference>
<feature type="domain" description="Thioredoxin" evidence="2">
    <location>
        <begin position="182"/>
        <end position="330"/>
    </location>
</feature>
<dbReference type="InterPro" id="IPR000866">
    <property type="entry name" value="AhpC/TSA"/>
</dbReference>
<dbReference type="SUPFAM" id="SSF52129">
    <property type="entry name" value="Caspase-like"/>
    <property type="match status" value="1"/>
</dbReference>
<dbReference type="GO" id="GO:0016491">
    <property type="term" value="F:oxidoreductase activity"/>
    <property type="evidence" value="ECO:0007669"/>
    <property type="project" value="InterPro"/>
</dbReference>
<dbReference type="Pfam" id="PF00656">
    <property type="entry name" value="Peptidase_C14"/>
    <property type="match status" value="1"/>
</dbReference>
<dbReference type="PANTHER" id="PTHR42852">
    <property type="entry name" value="THIOL:DISULFIDE INTERCHANGE PROTEIN DSBE"/>
    <property type="match status" value="1"/>
</dbReference>
<dbReference type="Gene3D" id="3.40.50.1460">
    <property type="match status" value="1"/>
</dbReference>
<protein>
    <submittedName>
        <fullName evidence="3">Redoxin domain-containing protein</fullName>
    </submittedName>
</protein>
<sequence>MSRFRHLVLLASLLVVGTAFAQPAEPRLTEAEDFRLKDLNGAVVSLDDYLDQGLAYVVFWNLQSAAGIAELDAVASLHNTYRDNGAQVVAISTDGATDEARVKALAREKQWPFLVLLDQQKQTMNKYLVRSIPTAYLIGNKDGEILHCVVGFKPADLQKVEEELREALPGLVRTNRGLVADSTLVTEAEDFFLRDVNGIMVEMRDLLKQSLLLIVFWNTTDSGGIAALDALSPLHDAFRDHGARVVAISTDGPGDAGAVKALARGRKWPFYVLLDPEAKVSQKYKVSVCPTAFLVGNEDGDITYTHLGFKPGEERQIEAEFRRLLPGLPAVQYAAPAPVATAPTPGPPKSQTAAPAPDSLTIGLVGAPPAPDAVGVVISVSQYQDVPGVEFAAEDGRAVKEYLVRAFGYDERNIIYLENPTKADLEMVFGVRGKPEAQLFKWVKPGKSDVFVYYTGHGAPDLKTKEAYLVPADANPSYVEFQGYPLSTFYDNLSKVPARSMTVVLEACFSGAFEKGMLIQNASPLVVAVEPEAKEVPDNVVLMASSSGSQVSSWYPEKRHSLFTYYLLDGLRGKADADRDKVVTVAELQKYVGDNVSYLAGRLHNRDQTPVVRGSSTREVLRLR</sequence>
<dbReference type="InterPro" id="IPR011600">
    <property type="entry name" value="Pept_C14_caspase"/>
</dbReference>
<dbReference type="InterPro" id="IPR013766">
    <property type="entry name" value="Thioredoxin_domain"/>
</dbReference>
<evidence type="ECO:0000313" key="3">
    <source>
        <dbReference type="EMBL" id="MBM3330773.1"/>
    </source>
</evidence>
<dbReference type="AlphaFoldDB" id="A0A937XFQ3"/>
<dbReference type="PROSITE" id="PS51352">
    <property type="entry name" value="THIOREDOXIN_2"/>
    <property type="match status" value="2"/>
</dbReference>
<evidence type="ECO:0000313" key="4">
    <source>
        <dbReference type="Proteomes" id="UP000779900"/>
    </source>
</evidence>
<organism evidence="3 4">
    <name type="scientific">candidate division WOR-3 bacterium</name>
    <dbReference type="NCBI Taxonomy" id="2052148"/>
    <lineage>
        <taxon>Bacteria</taxon>
        <taxon>Bacteria division WOR-3</taxon>
    </lineage>
</organism>
<accession>A0A937XFQ3</accession>
<dbReference type="CDD" id="cd02966">
    <property type="entry name" value="TlpA_like_family"/>
    <property type="match status" value="2"/>
</dbReference>
<proteinExistence type="predicted"/>
<dbReference type="GO" id="GO:0004197">
    <property type="term" value="F:cysteine-type endopeptidase activity"/>
    <property type="evidence" value="ECO:0007669"/>
    <property type="project" value="InterPro"/>
</dbReference>
<comment type="caution">
    <text evidence="3">The sequence shown here is derived from an EMBL/GenBank/DDBJ whole genome shotgun (WGS) entry which is preliminary data.</text>
</comment>
<dbReference type="SUPFAM" id="SSF52833">
    <property type="entry name" value="Thioredoxin-like"/>
    <property type="match status" value="2"/>
</dbReference>
<keyword evidence="1" id="KW-0732">Signal</keyword>
<dbReference type="InterPro" id="IPR029030">
    <property type="entry name" value="Caspase-like_dom_sf"/>
</dbReference>
<dbReference type="Pfam" id="PF00578">
    <property type="entry name" value="AhpC-TSA"/>
    <property type="match status" value="2"/>
</dbReference>
<feature type="chain" id="PRO_5038096137" evidence="1">
    <location>
        <begin position="22"/>
        <end position="624"/>
    </location>
</feature>
<dbReference type="InterPro" id="IPR050553">
    <property type="entry name" value="Thioredoxin_ResA/DsbE_sf"/>
</dbReference>
<dbReference type="Proteomes" id="UP000779900">
    <property type="component" value="Unassembled WGS sequence"/>
</dbReference>
<evidence type="ECO:0000259" key="2">
    <source>
        <dbReference type="PROSITE" id="PS51352"/>
    </source>
</evidence>
<feature type="signal peptide" evidence="1">
    <location>
        <begin position="1"/>
        <end position="21"/>
    </location>
</feature>